<dbReference type="Gene3D" id="3.40.50.720">
    <property type="entry name" value="NAD(P)-binding Rossmann-like Domain"/>
    <property type="match status" value="1"/>
</dbReference>
<reference evidence="2 3" key="1">
    <citation type="submission" date="2018-05" db="EMBL/GenBank/DDBJ databases">
        <title>Genome sequencing and assembly of the regulated plant pathogen Lachnellula willkommii and related sister species for the development of diagnostic species identification markers.</title>
        <authorList>
            <person name="Giroux E."/>
            <person name="Bilodeau G."/>
        </authorList>
    </citation>
    <scope>NUCLEOTIDE SEQUENCE [LARGE SCALE GENOMIC DNA]</scope>
    <source>
        <strain evidence="2 3">CBS 268.59</strain>
    </source>
</reference>
<dbReference type="OrthoDB" id="201656at2759"/>
<dbReference type="SMART" id="SM00829">
    <property type="entry name" value="PKS_ER"/>
    <property type="match status" value="1"/>
</dbReference>
<gene>
    <name evidence="2" type="ORF">LSUE1_G004037</name>
</gene>
<proteinExistence type="predicted"/>
<dbReference type="AlphaFoldDB" id="A0A8T9CBZ9"/>
<dbReference type="InterPro" id="IPR052733">
    <property type="entry name" value="Chloroplast_QOR"/>
</dbReference>
<dbReference type="PANTHER" id="PTHR44013">
    <property type="entry name" value="ZINC-TYPE ALCOHOL DEHYDROGENASE-LIKE PROTEIN C16A3.02C"/>
    <property type="match status" value="1"/>
</dbReference>
<organism evidence="2 3">
    <name type="scientific">Lachnellula suecica</name>
    <dbReference type="NCBI Taxonomy" id="602035"/>
    <lineage>
        <taxon>Eukaryota</taxon>
        <taxon>Fungi</taxon>
        <taxon>Dikarya</taxon>
        <taxon>Ascomycota</taxon>
        <taxon>Pezizomycotina</taxon>
        <taxon>Leotiomycetes</taxon>
        <taxon>Helotiales</taxon>
        <taxon>Lachnaceae</taxon>
        <taxon>Lachnellula</taxon>
    </lineage>
</organism>
<dbReference type="SUPFAM" id="SSF50129">
    <property type="entry name" value="GroES-like"/>
    <property type="match status" value="1"/>
</dbReference>
<dbReference type="Proteomes" id="UP000469558">
    <property type="component" value="Unassembled WGS sequence"/>
</dbReference>
<dbReference type="GO" id="GO:0016491">
    <property type="term" value="F:oxidoreductase activity"/>
    <property type="evidence" value="ECO:0007669"/>
    <property type="project" value="InterPro"/>
</dbReference>
<dbReference type="Pfam" id="PF08240">
    <property type="entry name" value="ADH_N"/>
    <property type="match status" value="1"/>
</dbReference>
<dbReference type="InterPro" id="IPR036291">
    <property type="entry name" value="NAD(P)-bd_dom_sf"/>
</dbReference>
<comment type="caution">
    <text evidence="2">The sequence shown here is derived from an EMBL/GenBank/DDBJ whole genome shotgun (WGS) entry which is preliminary data.</text>
</comment>
<dbReference type="CDD" id="cd08267">
    <property type="entry name" value="MDR1"/>
    <property type="match status" value="1"/>
</dbReference>
<keyword evidence="3" id="KW-1185">Reference proteome</keyword>
<feature type="non-terminal residue" evidence="2">
    <location>
        <position position="1"/>
    </location>
</feature>
<dbReference type="InterPro" id="IPR013154">
    <property type="entry name" value="ADH-like_N"/>
</dbReference>
<dbReference type="EMBL" id="QGMK01000508">
    <property type="protein sequence ID" value="TVY81284.1"/>
    <property type="molecule type" value="Genomic_DNA"/>
</dbReference>
<dbReference type="InterPro" id="IPR011032">
    <property type="entry name" value="GroES-like_sf"/>
</dbReference>
<sequence length="302" mass="31813">NQHLVQIIAVSLNPVDYKPAEIPVAGRFIVGKLATPCNDIAGRIVTPASGSPFKPGDLVSGISGTSYVAGGGLTEYTLCEKNNVIAIPEGVDPIDAASVPVAGITAYQTIVLHMKKGDKLFLNGGSGGTGIFGIQIGKAIGCHVTTSCSTANVEFCKSLGADVVVDYKKGSVAEQLKASGVQFDHVIDNVGGDNLELYWKSHDYMKPDAKYIMVGGTMSLGHALERVKVKLLPGFLGGGKRKFEGFLATAKPEDLTQIAAWMKEGKVKAVIDSTFSFEEAPKAFDRLKTGRARGKIVVNVSA</sequence>
<dbReference type="PANTHER" id="PTHR44013:SF1">
    <property type="entry name" value="ZINC-TYPE ALCOHOL DEHYDROGENASE-LIKE PROTEIN C16A3.02C"/>
    <property type="match status" value="1"/>
</dbReference>
<evidence type="ECO:0000313" key="2">
    <source>
        <dbReference type="EMBL" id="TVY81284.1"/>
    </source>
</evidence>
<accession>A0A8T9CBZ9</accession>
<protein>
    <submittedName>
        <fullName evidence="2">Zinc-type alcohol dehydrogenase-like protein</fullName>
    </submittedName>
</protein>
<dbReference type="Gene3D" id="3.90.180.10">
    <property type="entry name" value="Medium-chain alcohol dehydrogenases, catalytic domain"/>
    <property type="match status" value="1"/>
</dbReference>
<dbReference type="InterPro" id="IPR020843">
    <property type="entry name" value="ER"/>
</dbReference>
<dbReference type="SUPFAM" id="SSF51735">
    <property type="entry name" value="NAD(P)-binding Rossmann-fold domains"/>
    <property type="match status" value="1"/>
</dbReference>
<name>A0A8T9CBZ9_9HELO</name>
<evidence type="ECO:0000259" key="1">
    <source>
        <dbReference type="SMART" id="SM00829"/>
    </source>
</evidence>
<feature type="domain" description="Enoyl reductase (ER)" evidence="1">
    <location>
        <begin position="9"/>
        <end position="298"/>
    </location>
</feature>
<evidence type="ECO:0000313" key="3">
    <source>
        <dbReference type="Proteomes" id="UP000469558"/>
    </source>
</evidence>
<dbReference type="Pfam" id="PF13602">
    <property type="entry name" value="ADH_zinc_N_2"/>
    <property type="match status" value="1"/>
</dbReference>